<gene>
    <name evidence="3" type="ORF">PRVXH_002432</name>
</gene>
<reference evidence="3" key="1">
    <citation type="journal article" date="2018" name="Antonie Van Leeuwenhoek">
        <title>Proteinivorax hydrogeniformans sp. nov., an anaerobic, haloalkaliphilic bacterium fermenting proteinaceous compounds with high hydrogen production.</title>
        <authorList>
            <person name="Boltyanskaya Y."/>
            <person name="Detkova E."/>
            <person name="Pimenov N."/>
            <person name="Kevbrin V."/>
        </authorList>
    </citation>
    <scope>NUCLEOTIDE SEQUENCE</scope>
    <source>
        <strain evidence="3">Z-710</strain>
    </source>
</reference>
<name>A0AAU8HSN6_9FIRM</name>
<dbReference type="RefSeq" id="WP_353893028.1">
    <property type="nucleotide sequence ID" value="NZ_CP159485.1"/>
</dbReference>
<protein>
    <submittedName>
        <fullName evidence="3">DUF6754 domain-containing protein</fullName>
    </submittedName>
</protein>
<dbReference type="InterPro" id="IPR046642">
    <property type="entry name" value="DUF6754"/>
</dbReference>
<sequence length="241" mass="26440">MLEFINNPWELLVILAISFAAYLSQRNLDRYKDIVNWKPLANKVASQIKDSKAPVNVSLGLEGISQGQVYQTLAVVDFLKIVSKRSLPGKIYLTVGNAEIIPITEEVVTSQFEFRGRHYAVDFNKTRYVAGQNLAYALGVLSTNKNEKVETNIMVGSFWAESAILAGGSTSSLSVGGTANIEQLPFFVLCCDLVLMGEELLLFSSVSIEDRSSALATIFIKVFLIFSVVFGAIITTVTKLL</sequence>
<evidence type="ECO:0000259" key="2">
    <source>
        <dbReference type="Pfam" id="PF20539"/>
    </source>
</evidence>
<reference evidence="3" key="2">
    <citation type="submission" date="2024-06" db="EMBL/GenBank/DDBJ databases">
        <authorList>
            <person name="Petrova K.O."/>
            <person name="Toshchakov S.V."/>
            <person name="Boltjanskaja Y.V."/>
            <person name="Kevbrin V.V."/>
        </authorList>
    </citation>
    <scope>NUCLEOTIDE SEQUENCE</scope>
    <source>
        <strain evidence="3">Z-710</strain>
    </source>
</reference>
<keyword evidence="1" id="KW-0472">Membrane</keyword>
<dbReference type="AlphaFoldDB" id="A0AAU8HSN6"/>
<evidence type="ECO:0000313" key="3">
    <source>
        <dbReference type="EMBL" id="XCI28472.1"/>
    </source>
</evidence>
<feature type="transmembrane region" description="Helical" evidence="1">
    <location>
        <begin position="6"/>
        <end position="23"/>
    </location>
</feature>
<organism evidence="3">
    <name type="scientific">Proteinivorax hydrogeniformans</name>
    <dbReference type="NCBI Taxonomy" id="1826727"/>
    <lineage>
        <taxon>Bacteria</taxon>
        <taxon>Bacillati</taxon>
        <taxon>Bacillota</taxon>
        <taxon>Clostridia</taxon>
        <taxon>Eubacteriales</taxon>
        <taxon>Proteinivoracaceae</taxon>
        <taxon>Proteinivorax</taxon>
    </lineage>
</organism>
<feature type="transmembrane region" description="Helical" evidence="1">
    <location>
        <begin position="214"/>
        <end position="237"/>
    </location>
</feature>
<accession>A0AAU8HSN6</accession>
<dbReference type="EMBL" id="CP159485">
    <property type="protein sequence ID" value="XCI28472.1"/>
    <property type="molecule type" value="Genomic_DNA"/>
</dbReference>
<evidence type="ECO:0000256" key="1">
    <source>
        <dbReference type="SAM" id="Phobius"/>
    </source>
</evidence>
<keyword evidence="1" id="KW-1133">Transmembrane helix</keyword>
<dbReference type="Pfam" id="PF20539">
    <property type="entry name" value="DUF6754"/>
    <property type="match status" value="1"/>
</dbReference>
<proteinExistence type="predicted"/>
<keyword evidence="1" id="KW-0812">Transmembrane</keyword>
<feature type="domain" description="DUF6754" evidence="2">
    <location>
        <begin position="61"/>
        <end position="238"/>
    </location>
</feature>